<dbReference type="AlphaFoldDB" id="A0A4R2GQ92"/>
<comment type="caution">
    <text evidence="1">The sequence shown here is derived from an EMBL/GenBank/DDBJ whole genome shotgun (WGS) entry which is preliminary data.</text>
</comment>
<dbReference type="EMBL" id="SLWL01000010">
    <property type="protein sequence ID" value="TCO11964.1"/>
    <property type="molecule type" value="Genomic_DNA"/>
</dbReference>
<dbReference type="InterPro" id="IPR029044">
    <property type="entry name" value="Nucleotide-diphossugar_trans"/>
</dbReference>
<sequence length="297" mass="32936">MRTLQTIDAFVVSSGKGAKFSKYIVTDSSDNIDFSWPDTSIIRFSLAAAGDTRFKLVRLAAECIDAEYLWFVDDDDWLFPNEAGRLGLIINVSPRSAIFFIRTQQFREVAFPTGTPDVVAHYTSYPSRVFEPSDFFDSLSGHNHTPFCGAIFPRESILEIPKAAIHCVTYFEDYLCILWVLLSGKATPVVFDALLVGISIRESGNSITLTDRTEWNRSLGEIASLVCNLSGGPDLFSAYIKSGRQTVHQSGEIEAVRAVLASVYASSSWRVTRPLRVVGRVAAAIRRRLLAGALKRH</sequence>
<dbReference type="RefSeq" id="WP_132007905.1">
    <property type="nucleotide sequence ID" value="NZ_JBHUNN010000002.1"/>
</dbReference>
<evidence type="ECO:0000313" key="2">
    <source>
        <dbReference type="Proteomes" id="UP000294881"/>
    </source>
</evidence>
<organism evidence="1 2">
    <name type="scientific">Camelimonas lactis</name>
    <dbReference type="NCBI Taxonomy" id="659006"/>
    <lineage>
        <taxon>Bacteria</taxon>
        <taxon>Pseudomonadati</taxon>
        <taxon>Pseudomonadota</taxon>
        <taxon>Alphaproteobacteria</taxon>
        <taxon>Hyphomicrobiales</taxon>
        <taxon>Chelatococcaceae</taxon>
        <taxon>Camelimonas</taxon>
    </lineage>
</organism>
<accession>A0A4R2GQ92</accession>
<dbReference type="CDD" id="cd00761">
    <property type="entry name" value="Glyco_tranf_GTA_type"/>
    <property type="match status" value="1"/>
</dbReference>
<gene>
    <name evidence="1" type="ORF">EV666_1101</name>
</gene>
<dbReference type="SUPFAM" id="SSF53448">
    <property type="entry name" value="Nucleotide-diphospho-sugar transferases"/>
    <property type="match status" value="1"/>
</dbReference>
<name>A0A4R2GQ92_9HYPH</name>
<protein>
    <recommendedName>
        <fullName evidence="3">Glycosyl transferase family 2</fullName>
    </recommendedName>
</protein>
<reference evidence="1 2" key="1">
    <citation type="submission" date="2019-03" db="EMBL/GenBank/DDBJ databases">
        <title>Genomic Encyclopedia of Type Strains, Phase IV (KMG-IV): sequencing the most valuable type-strain genomes for metagenomic binning, comparative biology and taxonomic classification.</title>
        <authorList>
            <person name="Goeker M."/>
        </authorList>
    </citation>
    <scope>NUCLEOTIDE SEQUENCE [LARGE SCALE GENOMIC DNA]</scope>
    <source>
        <strain evidence="1 2">DSM 22958</strain>
    </source>
</reference>
<evidence type="ECO:0008006" key="3">
    <source>
        <dbReference type="Google" id="ProtNLM"/>
    </source>
</evidence>
<evidence type="ECO:0000313" key="1">
    <source>
        <dbReference type="EMBL" id="TCO11964.1"/>
    </source>
</evidence>
<dbReference type="Proteomes" id="UP000294881">
    <property type="component" value="Unassembled WGS sequence"/>
</dbReference>
<dbReference type="OrthoDB" id="7851643at2"/>
<proteinExistence type="predicted"/>
<keyword evidence="2" id="KW-1185">Reference proteome</keyword>